<dbReference type="AlphaFoldDB" id="A0A2B7XF89"/>
<dbReference type="OrthoDB" id="411064at2759"/>
<evidence type="ECO:0000256" key="2">
    <source>
        <dbReference type="ARBA" id="ARBA00022723"/>
    </source>
</evidence>
<evidence type="ECO:0000256" key="1">
    <source>
        <dbReference type="ARBA" id="ARBA00010211"/>
    </source>
</evidence>
<dbReference type="STRING" id="2060905.A0A2B7XF89"/>
<protein>
    <recommendedName>
        <fullName evidence="3">Fumarylacetoacetase-like C-terminal domain-containing protein</fullName>
    </recommendedName>
</protein>
<dbReference type="Gene3D" id="3.90.850.10">
    <property type="entry name" value="Fumarylacetoacetase-like, C-terminal domain"/>
    <property type="match status" value="1"/>
</dbReference>
<dbReference type="FunFam" id="3.90.850.10:FF:000002">
    <property type="entry name" value="2-hydroxyhepta-2,4-diene-1,7-dioate isomerase"/>
    <property type="match status" value="1"/>
</dbReference>
<dbReference type="PANTHER" id="PTHR11820:SF112">
    <property type="entry name" value="FUMARYLACETOACETATE HYDROLASE FAMILY PROTEIN (AFU_ORTHOLOGUE AFUA_1G02370)-RELATED"/>
    <property type="match status" value="1"/>
</dbReference>
<keyword evidence="2" id="KW-0479">Metal-binding</keyword>
<dbReference type="SUPFAM" id="SSF56529">
    <property type="entry name" value="FAH"/>
    <property type="match status" value="1"/>
</dbReference>
<dbReference type="Proteomes" id="UP000224080">
    <property type="component" value="Unassembled WGS sequence"/>
</dbReference>
<sequence>MLISAISKSPYGVLTRQTQRLIRFLSKDGRIYYGDPLLPAHTTDISHATAARLITGDIFRSPTLTSTTKPISRLLSPLAQADISSIRCLGLNYAQHAAETNMPVPKYPILFYKPPAALAGPGDDIPVPRIAQECPGVDYECELVIVMGKQCRDVSEEDALQYVLGYTVGNDVSHREWQLKRGGGQWGIGKGFDGWAPVGPGIVTTEVLGDAGDLEIETRLNGVVVQKSSTRDMIFGVKRAVAFLSKGCTLGPGDLIFTGTPQGVGMGRNPPLWLKHGDKVEVSLEGVGTCQNTVVFEGNAARL</sequence>
<organism evidence="4 5">
    <name type="scientific">Blastomyces parvus</name>
    <dbReference type="NCBI Taxonomy" id="2060905"/>
    <lineage>
        <taxon>Eukaryota</taxon>
        <taxon>Fungi</taxon>
        <taxon>Dikarya</taxon>
        <taxon>Ascomycota</taxon>
        <taxon>Pezizomycotina</taxon>
        <taxon>Eurotiomycetes</taxon>
        <taxon>Eurotiomycetidae</taxon>
        <taxon>Onygenales</taxon>
        <taxon>Ajellomycetaceae</taxon>
        <taxon>Blastomyces</taxon>
    </lineage>
</organism>
<comment type="caution">
    <text evidence="4">The sequence shown here is derived from an EMBL/GenBank/DDBJ whole genome shotgun (WGS) entry which is preliminary data.</text>
</comment>
<accession>A0A2B7XF89</accession>
<dbReference type="PANTHER" id="PTHR11820">
    <property type="entry name" value="ACYLPYRUVASE"/>
    <property type="match status" value="1"/>
</dbReference>
<dbReference type="GO" id="GO:0006107">
    <property type="term" value="P:oxaloacetate metabolic process"/>
    <property type="evidence" value="ECO:0007669"/>
    <property type="project" value="UniProtKB-ARBA"/>
</dbReference>
<keyword evidence="5" id="KW-1185">Reference proteome</keyword>
<dbReference type="GO" id="GO:0050163">
    <property type="term" value="F:oxaloacetate tautomerase activity"/>
    <property type="evidence" value="ECO:0007669"/>
    <property type="project" value="UniProtKB-ARBA"/>
</dbReference>
<comment type="similarity">
    <text evidence="1">Belongs to the FAH family.</text>
</comment>
<dbReference type="Pfam" id="PF01557">
    <property type="entry name" value="FAA_hydrolase"/>
    <property type="match status" value="1"/>
</dbReference>
<feature type="domain" description="Fumarylacetoacetase-like C-terminal" evidence="3">
    <location>
        <begin position="86"/>
        <end position="295"/>
    </location>
</feature>
<evidence type="ECO:0000313" key="4">
    <source>
        <dbReference type="EMBL" id="PGH07615.1"/>
    </source>
</evidence>
<reference evidence="4 5" key="1">
    <citation type="submission" date="2017-10" db="EMBL/GenBank/DDBJ databases">
        <title>Comparative genomics in systemic dimorphic fungi from Ajellomycetaceae.</title>
        <authorList>
            <person name="Munoz J.F."/>
            <person name="Mcewen J.G."/>
            <person name="Clay O.K."/>
            <person name="Cuomo C.A."/>
        </authorList>
    </citation>
    <scope>NUCLEOTIDE SEQUENCE [LARGE SCALE GENOMIC DNA]</scope>
    <source>
        <strain evidence="4 5">UAMH130</strain>
    </source>
</reference>
<evidence type="ECO:0000259" key="3">
    <source>
        <dbReference type="Pfam" id="PF01557"/>
    </source>
</evidence>
<evidence type="ECO:0000313" key="5">
    <source>
        <dbReference type="Proteomes" id="UP000224080"/>
    </source>
</evidence>
<gene>
    <name evidence="4" type="ORF">GX51_01623</name>
</gene>
<dbReference type="EMBL" id="PDNC01000013">
    <property type="protein sequence ID" value="PGH07615.1"/>
    <property type="molecule type" value="Genomic_DNA"/>
</dbReference>
<name>A0A2B7XF89_9EURO</name>
<proteinExistence type="inferred from homology"/>
<dbReference type="InterPro" id="IPR036663">
    <property type="entry name" value="Fumarylacetoacetase_C_sf"/>
</dbReference>
<dbReference type="GO" id="GO:0046872">
    <property type="term" value="F:metal ion binding"/>
    <property type="evidence" value="ECO:0007669"/>
    <property type="project" value="UniProtKB-KW"/>
</dbReference>
<dbReference type="InterPro" id="IPR011234">
    <property type="entry name" value="Fumarylacetoacetase-like_C"/>
</dbReference>